<comment type="caution">
    <text evidence="4">The sequence shown here is derived from an EMBL/GenBank/DDBJ whole genome shotgun (WGS) entry which is preliminary data.</text>
</comment>
<dbReference type="Proteomes" id="UP001501474">
    <property type="component" value="Unassembled WGS sequence"/>
</dbReference>
<name>A0ABN3DGN3_9ACTN</name>
<organism evidence="4 5">
    <name type="scientific">Streptomyces indiaensis</name>
    <dbReference type="NCBI Taxonomy" id="284033"/>
    <lineage>
        <taxon>Bacteria</taxon>
        <taxon>Bacillati</taxon>
        <taxon>Actinomycetota</taxon>
        <taxon>Actinomycetes</taxon>
        <taxon>Kitasatosporales</taxon>
        <taxon>Streptomycetaceae</taxon>
        <taxon>Streptomyces</taxon>
    </lineage>
</organism>
<evidence type="ECO:0000256" key="2">
    <source>
        <dbReference type="SAM" id="SignalP"/>
    </source>
</evidence>
<evidence type="ECO:0000313" key="5">
    <source>
        <dbReference type="Proteomes" id="UP001501474"/>
    </source>
</evidence>
<evidence type="ECO:0000313" key="4">
    <source>
        <dbReference type="EMBL" id="GAA2230694.1"/>
    </source>
</evidence>
<keyword evidence="1" id="KW-0560">Oxidoreductase</keyword>
<feature type="chain" id="PRO_5047002681" evidence="2">
    <location>
        <begin position="22"/>
        <end position="319"/>
    </location>
</feature>
<evidence type="ECO:0000259" key="3">
    <source>
        <dbReference type="Pfam" id="PF12697"/>
    </source>
</evidence>
<dbReference type="PRINTS" id="PR00111">
    <property type="entry name" value="ABHYDROLASE"/>
</dbReference>
<keyword evidence="5" id="KW-1185">Reference proteome</keyword>
<dbReference type="SUPFAM" id="SSF53474">
    <property type="entry name" value="alpha/beta-Hydrolases"/>
    <property type="match status" value="1"/>
</dbReference>
<dbReference type="EMBL" id="BAAART010000055">
    <property type="protein sequence ID" value="GAA2230694.1"/>
    <property type="molecule type" value="Genomic_DNA"/>
</dbReference>
<proteinExistence type="predicted"/>
<dbReference type="RefSeq" id="WP_234847175.1">
    <property type="nucleotide sequence ID" value="NZ_BAAART010000055.1"/>
</dbReference>
<keyword evidence="2" id="KW-0732">Signal</keyword>
<reference evidence="4 5" key="1">
    <citation type="journal article" date="2019" name="Int. J. Syst. Evol. Microbiol.">
        <title>The Global Catalogue of Microorganisms (GCM) 10K type strain sequencing project: providing services to taxonomists for standard genome sequencing and annotation.</title>
        <authorList>
            <consortium name="The Broad Institute Genomics Platform"/>
            <consortium name="The Broad Institute Genome Sequencing Center for Infectious Disease"/>
            <person name="Wu L."/>
            <person name="Ma J."/>
        </authorList>
    </citation>
    <scope>NUCLEOTIDE SEQUENCE [LARGE SCALE GENOMIC DNA]</scope>
    <source>
        <strain evidence="4 5">JCM 3053</strain>
    </source>
</reference>
<dbReference type="PANTHER" id="PTHR43433:SF5">
    <property type="entry name" value="AB HYDROLASE-1 DOMAIN-CONTAINING PROTEIN"/>
    <property type="match status" value="1"/>
</dbReference>
<dbReference type="InterPro" id="IPR029058">
    <property type="entry name" value="AB_hydrolase_fold"/>
</dbReference>
<dbReference type="InterPro" id="IPR050471">
    <property type="entry name" value="AB_hydrolase"/>
</dbReference>
<keyword evidence="4" id="KW-0378">Hydrolase</keyword>
<accession>A0ABN3DGN3</accession>
<feature type="signal peptide" evidence="2">
    <location>
        <begin position="1"/>
        <end position="21"/>
    </location>
</feature>
<evidence type="ECO:0000256" key="1">
    <source>
        <dbReference type="ARBA" id="ARBA00022559"/>
    </source>
</evidence>
<dbReference type="Pfam" id="PF12697">
    <property type="entry name" value="Abhydrolase_6"/>
    <property type="match status" value="1"/>
</dbReference>
<gene>
    <name evidence="4" type="ORF">GCM10010104_25370</name>
</gene>
<feature type="domain" description="AB hydrolase-1" evidence="3">
    <location>
        <begin position="68"/>
        <end position="306"/>
    </location>
</feature>
<keyword evidence="1" id="KW-0575">Peroxidase</keyword>
<dbReference type="InterPro" id="IPR000073">
    <property type="entry name" value="AB_hydrolase_1"/>
</dbReference>
<dbReference type="GO" id="GO:0016787">
    <property type="term" value="F:hydrolase activity"/>
    <property type="evidence" value="ECO:0007669"/>
    <property type="project" value="UniProtKB-KW"/>
</dbReference>
<dbReference type="InterPro" id="IPR000639">
    <property type="entry name" value="Epox_hydrolase-like"/>
</dbReference>
<dbReference type="Gene3D" id="3.40.50.1820">
    <property type="entry name" value="alpha/beta hydrolase"/>
    <property type="match status" value="1"/>
</dbReference>
<protein>
    <submittedName>
        <fullName evidence="4">Alpha/beta fold hydrolase</fullName>
    </submittedName>
</protein>
<sequence>MKVRLLWGAAAGAVAAIAARAAAGWIERQPDPVPYERLRREPEGEEAFLPRPDGTVLRTIVAGEGPPVVLAHGYGASLLEWNLVQATLVASGHRVIVFDQRGHGGSTLGADGIGSGPMAQDYVAVLEHFDVRDAVLVGHSMGGFLALRAVLDHPAVARRLRGLVLFATWAGRIYDGAPHNRLQIPLLEMGILQRLARTRTGGLLFGAAQCGKRPSPAMIEVFLEVFLQQAHASLVPIVRAFAREDRYPRLAEIAVPTVVMVGSADRSTPSSHARRLAAGIPGARLITVPDAGHMLNWEGPHALVQAVSSLHDGRCPPDA</sequence>
<dbReference type="PRINTS" id="PR00412">
    <property type="entry name" value="EPOXHYDRLASE"/>
</dbReference>
<dbReference type="PANTHER" id="PTHR43433">
    <property type="entry name" value="HYDROLASE, ALPHA/BETA FOLD FAMILY PROTEIN"/>
    <property type="match status" value="1"/>
</dbReference>